<proteinExistence type="predicted"/>
<feature type="compositionally biased region" description="Acidic residues" evidence="1">
    <location>
        <begin position="179"/>
        <end position="188"/>
    </location>
</feature>
<feature type="region of interest" description="Disordered" evidence="1">
    <location>
        <begin position="179"/>
        <end position="210"/>
    </location>
</feature>
<evidence type="ECO:0000256" key="1">
    <source>
        <dbReference type="SAM" id="MobiDB-lite"/>
    </source>
</evidence>
<evidence type="ECO:0000313" key="2">
    <source>
        <dbReference type="EMBL" id="OPJ55070.1"/>
    </source>
</evidence>
<organism evidence="2 3">
    <name type="scientific">Alkalithermobacter paradoxus</name>
    <dbReference type="NCBI Taxonomy" id="29349"/>
    <lineage>
        <taxon>Bacteria</taxon>
        <taxon>Bacillati</taxon>
        <taxon>Bacillota</taxon>
        <taxon>Clostridia</taxon>
        <taxon>Peptostreptococcales</taxon>
        <taxon>Tepidibacteraceae</taxon>
        <taxon>Alkalithermobacter</taxon>
    </lineage>
</organism>
<gene>
    <name evidence="2" type="ORF">CLOTH_17350</name>
</gene>
<dbReference type="STRING" id="29349.CLOTH_17350"/>
<protein>
    <submittedName>
        <fullName evidence="2">Uncharacterized protein</fullName>
    </submittedName>
</protein>
<reference evidence="2 3" key="1">
    <citation type="submission" date="2017-03" db="EMBL/GenBank/DDBJ databases">
        <title>Genome sequence of Clostridium thermoalcaliphilum DSM 7309.</title>
        <authorList>
            <person name="Poehlein A."/>
            <person name="Daniel R."/>
        </authorList>
    </citation>
    <scope>NUCLEOTIDE SEQUENCE [LARGE SCALE GENOMIC DNA]</scope>
    <source>
        <strain evidence="2 3">DSM 7309</strain>
    </source>
</reference>
<dbReference type="AlphaFoldDB" id="A0A1V4I5C7"/>
<evidence type="ECO:0000313" key="3">
    <source>
        <dbReference type="Proteomes" id="UP000190140"/>
    </source>
</evidence>
<dbReference type="OrthoDB" id="1705475at2"/>
<name>A0A1V4I5C7_9FIRM</name>
<dbReference type="Proteomes" id="UP000190140">
    <property type="component" value="Unassembled WGS sequence"/>
</dbReference>
<feature type="compositionally biased region" description="Basic and acidic residues" evidence="1">
    <location>
        <begin position="189"/>
        <end position="210"/>
    </location>
</feature>
<sequence>MRKSYKRDYITLDCKDVSFRSRGRSKPSGYVQLEVKDNKSSVMVFVEGIKYTSEGYRVIMIDDELNTRDIGRVLVSERVGRGELRVSFDNQDLDIKCIAITYNEEIPLIGFKGQKIENYEELLFRKYEEVEDSDEETDYREEIKDDEKLVESINEDIEEVVEESEDLIENVEEENIEELIVEREEVESSEERENPQKKKEDLEEKEKEKKEDAPKISFEEYKEKERVVEEKTYLVPRRLKKILKRYKEVKPVTDDVDNIRWWKIDINPMSMVGYDMPHLGYMYYINYTAYSDIGFLAYKYRHYIFGINYDEDGQRRYYVYGIPGRRHEQPDGGETGFTHFIGCKDKEDDYGYWVCHIDCKSRLIAMPQE</sequence>
<keyword evidence="3" id="KW-1185">Reference proteome</keyword>
<comment type="caution">
    <text evidence="2">The sequence shown here is derived from an EMBL/GenBank/DDBJ whole genome shotgun (WGS) entry which is preliminary data.</text>
</comment>
<dbReference type="EMBL" id="MZGW01000008">
    <property type="protein sequence ID" value="OPJ55070.1"/>
    <property type="molecule type" value="Genomic_DNA"/>
</dbReference>
<dbReference type="RefSeq" id="WP_079413138.1">
    <property type="nucleotide sequence ID" value="NZ_MZGW01000008.1"/>
</dbReference>
<accession>A0A1V4I5C7</accession>